<evidence type="ECO:0000313" key="4">
    <source>
        <dbReference type="Proteomes" id="UP001501600"/>
    </source>
</evidence>
<name>A0ABP9S8C3_9GAMM</name>
<evidence type="ECO:0000313" key="3">
    <source>
        <dbReference type="EMBL" id="GAA5192721.1"/>
    </source>
</evidence>
<proteinExistence type="predicted"/>
<keyword evidence="4" id="KW-1185">Reference proteome</keyword>
<evidence type="ECO:0000256" key="1">
    <source>
        <dbReference type="ARBA" id="ARBA00022747"/>
    </source>
</evidence>
<organism evidence="3 4">
    <name type="scientific">Ferrimonas gelatinilytica</name>
    <dbReference type="NCBI Taxonomy" id="1255257"/>
    <lineage>
        <taxon>Bacteria</taxon>
        <taxon>Pseudomonadati</taxon>
        <taxon>Pseudomonadota</taxon>
        <taxon>Gammaproteobacteria</taxon>
        <taxon>Alteromonadales</taxon>
        <taxon>Ferrimonadaceae</taxon>
        <taxon>Ferrimonas</taxon>
    </lineage>
</organism>
<dbReference type="InterPro" id="IPR044946">
    <property type="entry name" value="Restrct_endonuc_typeI_TRD_sf"/>
</dbReference>
<reference evidence="4" key="1">
    <citation type="journal article" date="2019" name="Int. J. Syst. Evol. Microbiol.">
        <title>The Global Catalogue of Microorganisms (GCM) 10K type strain sequencing project: providing services to taxonomists for standard genome sequencing and annotation.</title>
        <authorList>
            <consortium name="The Broad Institute Genomics Platform"/>
            <consortium name="The Broad Institute Genome Sequencing Center for Infectious Disease"/>
            <person name="Wu L."/>
            <person name="Ma J."/>
        </authorList>
    </citation>
    <scope>NUCLEOTIDE SEQUENCE [LARGE SCALE GENOMIC DNA]</scope>
    <source>
        <strain evidence="4">JCM 18720</strain>
    </source>
</reference>
<dbReference type="EMBL" id="BAABLF010000014">
    <property type="protein sequence ID" value="GAA5192721.1"/>
    <property type="molecule type" value="Genomic_DNA"/>
</dbReference>
<sequence length="201" mass="21372">MKNTQTIGNLCREVITGATNILFDKEATENANHKLLMGASLNPLGEVKSGALVPIDVKEGRDPSKFLLQSGDVVLLAKGSTPRAAIISEEVSKQNVVASANFLLLRPDTSQVRGEVLVAYLNSPLGQSQLAALSTGSIVTNISAASIKKFTVPVPTVTSQDKVAELFWARNHAYRDAIAVAEQQKIVANVCIENLMMGDAA</sequence>
<keyword evidence="1" id="KW-0680">Restriction system</keyword>
<dbReference type="PANTHER" id="PTHR30408">
    <property type="entry name" value="TYPE-1 RESTRICTION ENZYME ECOKI SPECIFICITY PROTEIN"/>
    <property type="match status" value="1"/>
</dbReference>
<evidence type="ECO:0008006" key="5">
    <source>
        <dbReference type="Google" id="ProtNLM"/>
    </source>
</evidence>
<dbReference type="Proteomes" id="UP001501600">
    <property type="component" value="Unassembled WGS sequence"/>
</dbReference>
<dbReference type="InterPro" id="IPR052021">
    <property type="entry name" value="Type-I_RS_S_subunit"/>
</dbReference>
<dbReference type="SUPFAM" id="SSF116734">
    <property type="entry name" value="DNA methylase specificity domain"/>
    <property type="match status" value="1"/>
</dbReference>
<dbReference type="Gene3D" id="3.90.220.20">
    <property type="entry name" value="DNA methylase specificity domains"/>
    <property type="match status" value="1"/>
</dbReference>
<evidence type="ECO:0000256" key="2">
    <source>
        <dbReference type="ARBA" id="ARBA00023125"/>
    </source>
</evidence>
<gene>
    <name evidence="3" type="ORF">GCM10025772_22530</name>
</gene>
<comment type="caution">
    <text evidence="3">The sequence shown here is derived from an EMBL/GenBank/DDBJ whole genome shotgun (WGS) entry which is preliminary data.</text>
</comment>
<protein>
    <recommendedName>
        <fullName evidence="5">Type I restriction modification DNA specificity domain-containing protein</fullName>
    </recommendedName>
</protein>
<accession>A0ABP9S8C3</accession>
<dbReference type="RefSeq" id="WP_345317167.1">
    <property type="nucleotide sequence ID" value="NZ_BAABLF010000014.1"/>
</dbReference>
<keyword evidence="2" id="KW-0238">DNA-binding</keyword>
<dbReference type="PANTHER" id="PTHR30408:SF12">
    <property type="entry name" value="TYPE I RESTRICTION ENZYME MJAVIII SPECIFICITY SUBUNIT"/>
    <property type="match status" value="1"/>
</dbReference>